<reference evidence="1 2" key="1">
    <citation type="journal article" date="2018" name="Sci. Rep.">
        <title>Genomic signatures of local adaptation to the degree of environmental predictability in rotifers.</title>
        <authorList>
            <person name="Franch-Gras L."/>
            <person name="Hahn C."/>
            <person name="Garcia-Roger E.M."/>
            <person name="Carmona M.J."/>
            <person name="Serra M."/>
            <person name="Gomez A."/>
        </authorList>
    </citation>
    <scope>NUCLEOTIDE SEQUENCE [LARGE SCALE GENOMIC DNA]</scope>
    <source>
        <strain evidence="1">HYR1</strain>
    </source>
</reference>
<gene>
    <name evidence="1" type="ORF">BpHYR1_032352</name>
</gene>
<keyword evidence="2" id="KW-1185">Reference proteome</keyword>
<organism evidence="1 2">
    <name type="scientific">Brachionus plicatilis</name>
    <name type="common">Marine rotifer</name>
    <name type="synonym">Brachionus muelleri</name>
    <dbReference type="NCBI Taxonomy" id="10195"/>
    <lineage>
        <taxon>Eukaryota</taxon>
        <taxon>Metazoa</taxon>
        <taxon>Spiralia</taxon>
        <taxon>Gnathifera</taxon>
        <taxon>Rotifera</taxon>
        <taxon>Eurotatoria</taxon>
        <taxon>Monogononta</taxon>
        <taxon>Pseudotrocha</taxon>
        <taxon>Ploima</taxon>
        <taxon>Brachionidae</taxon>
        <taxon>Brachionus</taxon>
    </lineage>
</organism>
<dbReference type="AlphaFoldDB" id="A0A3M7QQW6"/>
<comment type="caution">
    <text evidence="1">The sequence shown here is derived from an EMBL/GenBank/DDBJ whole genome shotgun (WGS) entry which is preliminary data.</text>
</comment>
<evidence type="ECO:0000313" key="1">
    <source>
        <dbReference type="EMBL" id="RNA13481.1"/>
    </source>
</evidence>
<name>A0A3M7QQW6_BRAPC</name>
<sequence>MYKLVLNCNADKANENLFYKLFRMNVYISTTRYSSENDMFSFNMILQRRPDKIVDFKLFRHNLMESDKPSLESNPFFNSN</sequence>
<accession>A0A3M7QQW6</accession>
<evidence type="ECO:0000313" key="2">
    <source>
        <dbReference type="Proteomes" id="UP000276133"/>
    </source>
</evidence>
<dbReference type="Proteomes" id="UP000276133">
    <property type="component" value="Unassembled WGS sequence"/>
</dbReference>
<dbReference type="EMBL" id="REGN01005402">
    <property type="protein sequence ID" value="RNA13481.1"/>
    <property type="molecule type" value="Genomic_DNA"/>
</dbReference>
<protein>
    <submittedName>
        <fullName evidence="1">Uncharacterized protein</fullName>
    </submittedName>
</protein>
<proteinExistence type="predicted"/>